<dbReference type="InterPro" id="IPR043166">
    <property type="entry name" value="LarA-like_C"/>
</dbReference>
<dbReference type="PANTHER" id="PTHR33171:SF17">
    <property type="entry name" value="LARA-LIKE N-TERMINAL DOMAIN-CONTAINING PROTEIN"/>
    <property type="match status" value="1"/>
</dbReference>
<dbReference type="AlphaFoldDB" id="A0A1I3E568"/>
<protein>
    <submittedName>
        <fullName evidence="3">Nickel-dependent lactate racemase</fullName>
    </submittedName>
</protein>
<dbReference type="InterPro" id="IPR047926">
    <property type="entry name" value="Ni_dep_LarA"/>
</dbReference>
<dbReference type="RefSeq" id="WP_075442912.1">
    <property type="nucleotide sequence ID" value="NZ_FOQK01000009.1"/>
</dbReference>
<reference evidence="3 4" key="1">
    <citation type="submission" date="2016-10" db="EMBL/GenBank/DDBJ databases">
        <authorList>
            <person name="de Groot N.N."/>
        </authorList>
    </citation>
    <scope>NUCLEOTIDE SEQUENCE [LARGE SCALE GENOMIC DNA]</scope>
    <source>
        <strain evidence="3 4">Z108</strain>
    </source>
</reference>
<name>A0A1I3E568_SELRU</name>
<dbReference type="Pfam" id="PF09861">
    <property type="entry name" value="Lar_N"/>
    <property type="match status" value="1"/>
</dbReference>
<dbReference type="PANTHER" id="PTHR33171">
    <property type="entry name" value="LAR_N DOMAIN-CONTAINING PROTEIN"/>
    <property type="match status" value="1"/>
</dbReference>
<evidence type="ECO:0000259" key="1">
    <source>
        <dbReference type="Pfam" id="PF09861"/>
    </source>
</evidence>
<dbReference type="Proteomes" id="UP000183639">
    <property type="component" value="Unassembled WGS sequence"/>
</dbReference>
<evidence type="ECO:0000313" key="4">
    <source>
        <dbReference type="Proteomes" id="UP000183639"/>
    </source>
</evidence>
<dbReference type="EMBL" id="FOQK01000009">
    <property type="protein sequence ID" value="SFH93963.1"/>
    <property type="molecule type" value="Genomic_DNA"/>
</dbReference>
<feature type="domain" description="LarA-like N-terminal" evidence="1">
    <location>
        <begin position="8"/>
        <end position="209"/>
    </location>
</feature>
<organism evidence="3 4">
    <name type="scientific">Selenomonas ruminantium</name>
    <dbReference type="NCBI Taxonomy" id="971"/>
    <lineage>
        <taxon>Bacteria</taxon>
        <taxon>Bacillati</taxon>
        <taxon>Bacillota</taxon>
        <taxon>Negativicutes</taxon>
        <taxon>Selenomonadales</taxon>
        <taxon>Selenomonadaceae</taxon>
        <taxon>Selenomonas</taxon>
    </lineage>
</organism>
<dbReference type="NCBIfam" id="NF033504">
    <property type="entry name" value="Ni_dep_LarA"/>
    <property type="match status" value="1"/>
</dbReference>
<dbReference type="InterPro" id="IPR048520">
    <property type="entry name" value="LarA_C"/>
</dbReference>
<dbReference type="GO" id="GO:0050043">
    <property type="term" value="F:lactate racemase activity"/>
    <property type="evidence" value="ECO:0007669"/>
    <property type="project" value="InterPro"/>
</dbReference>
<dbReference type="OrthoDB" id="9770545at2"/>
<dbReference type="Gene3D" id="3.90.226.30">
    <property type="match status" value="1"/>
</dbReference>
<dbReference type="InterPro" id="IPR018657">
    <property type="entry name" value="LarA-like_N"/>
</dbReference>
<dbReference type="Pfam" id="PF21113">
    <property type="entry name" value="LarA_C"/>
    <property type="match status" value="1"/>
</dbReference>
<accession>A0A1I3E568</accession>
<dbReference type="Gene3D" id="3.40.50.11440">
    <property type="match status" value="1"/>
</dbReference>
<gene>
    <name evidence="3" type="ORF">SAMN04487861_1096</name>
</gene>
<feature type="domain" description="Lactate racemase C-terminal" evidence="2">
    <location>
        <begin position="276"/>
        <end position="415"/>
    </location>
</feature>
<evidence type="ECO:0000313" key="3">
    <source>
        <dbReference type="EMBL" id="SFH93963.1"/>
    </source>
</evidence>
<evidence type="ECO:0000259" key="2">
    <source>
        <dbReference type="Pfam" id="PF21113"/>
    </source>
</evidence>
<sequence length="424" mass="46940">MKDYEFHYGHGTKSFQLDEEKVLKVIEMPKVEPLTDISQAVLDAIYHPIGQPPIDEVIKPGDTVTFICNDPTRVANSFDFMPVLVNELNRLGVPDANMQIVFSLGTHRLMTQEEMEEGVGKEIAGRLKMFNSDCNVPEDFEYFGTTSRFTPVLINKHICHSDHVILTGTIVHHYFSGYGGGRKAVLPGCAAMETVRKNHSFMMDPNAGLGRTEGNPVYEDQMEGVALWAKGRSVILFNAILDAEHRFLRIFAGDYIKAHQEACKFVDEVYGVPIAKQADITIASCGGYPKDINVYQMQKTMDNAVLATRQGGVVILLAECEEGSGSKVLEDACRELKTADAIEAKLKERFVIGANKAYAVTRLTKKAHFILVTGLDRQLAKDMLFDGAVDTVAEALELARQYVGDDPRYILMPTGSLTVPLLAE</sequence>
<dbReference type="InterPro" id="IPR048068">
    <property type="entry name" value="LarA-like"/>
</dbReference>
<proteinExistence type="predicted"/>